<dbReference type="Proteomes" id="UP001558613">
    <property type="component" value="Unassembled WGS sequence"/>
</dbReference>
<evidence type="ECO:0000313" key="1">
    <source>
        <dbReference type="EMBL" id="KAL1258035.1"/>
    </source>
</evidence>
<gene>
    <name evidence="1" type="ORF">QQF64_011279</name>
</gene>
<reference evidence="1 2" key="1">
    <citation type="submission" date="2023-09" db="EMBL/GenBank/DDBJ databases">
        <authorList>
            <person name="Wang M."/>
        </authorList>
    </citation>
    <scope>NUCLEOTIDE SEQUENCE [LARGE SCALE GENOMIC DNA]</scope>
    <source>
        <strain evidence="1">GT-2023</strain>
        <tissue evidence="1">Liver</tissue>
    </source>
</reference>
<comment type="caution">
    <text evidence="1">The sequence shown here is derived from an EMBL/GenBank/DDBJ whole genome shotgun (WGS) entry which is preliminary data.</text>
</comment>
<keyword evidence="2" id="KW-1185">Reference proteome</keyword>
<sequence length="71" mass="7674">MRNPITIAELVEVVEFAEALLARNVGERGVLAPQRMMGRPLIPLPIIEMPFERIGMDLVGSLPGATNTSSS</sequence>
<protein>
    <submittedName>
        <fullName evidence="1">Uncharacterized protein</fullName>
    </submittedName>
</protein>
<evidence type="ECO:0000313" key="2">
    <source>
        <dbReference type="Proteomes" id="UP001558613"/>
    </source>
</evidence>
<accession>A0ABR3LYS1</accession>
<organism evidence="1 2">
    <name type="scientific">Cirrhinus molitorella</name>
    <name type="common">mud carp</name>
    <dbReference type="NCBI Taxonomy" id="172907"/>
    <lineage>
        <taxon>Eukaryota</taxon>
        <taxon>Metazoa</taxon>
        <taxon>Chordata</taxon>
        <taxon>Craniata</taxon>
        <taxon>Vertebrata</taxon>
        <taxon>Euteleostomi</taxon>
        <taxon>Actinopterygii</taxon>
        <taxon>Neopterygii</taxon>
        <taxon>Teleostei</taxon>
        <taxon>Ostariophysi</taxon>
        <taxon>Cypriniformes</taxon>
        <taxon>Cyprinidae</taxon>
        <taxon>Labeoninae</taxon>
        <taxon>Labeonini</taxon>
        <taxon>Cirrhinus</taxon>
    </lineage>
</organism>
<dbReference type="EMBL" id="JAYMGO010000017">
    <property type="protein sequence ID" value="KAL1258035.1"/>
    <property type="molecule type" value="Genomic_DNA"/>
</dbReference>
<proteinExistence type="predicted"/>
<name>A0ABR3LYS1_9TELE</name>